<evidence type="ECO:0000256" key="1">
    <source>
        <dbReference type="ARBA" id="ARBA00004651"/>
    </source>
</evidence>
<evidence type="ECO:0000256" key="8">
    <source>
        <dbReference type="SAM" id="Phobius"/>
    </source>
</evidence>
<dbReference type="RefSeq" id="WP_187777394.1">
    <property type="nucleotide sequence ID" value="NZ_JACTUZ010000009.1"/>
</dbReference>
<evidence type="ECO:0000256" key="5">
    <source>
        <dbReference type="ARBA" id="ARBA00022692"/>
    </source>
</evidence>
<evidence type="ECO:0000256" key="7">
    <source>
        <dbReference type="ARBA" id="ARBA00023136"/>
    </source>
</evidence>
<keyword evidence="4" id="KW-1003">Cell membrane</keyword>
<name>A0ABR7R3P0_9PROT</name>
<keyword evidence="3" id="KW-0813">Transport</keyword>
<protein>
    <submittedName>
        <fullName evidence="9">Magnesium and cobalt transport protein CorA</fullName>
    </submittedName>
</protein>
<accession>A0ABR7R3P0</accession>
<dbReference type="InterPro" id="IPR002523">
    <property type="entry name" value="MgTranspt_CorA/ZnTranspt_ZntB"/>
</dbReference>
<gene>
    <name evidence="9" type="ORF">IBL25_04685</name>
</gene>
<dbReference type="Gene3D" id="1.20.58.340">
    <property type="entry name" value="Magnesium transport protein CorA, transmembrane region"/>
    <property type="match status" value="2"/>
</dbReference>
<evidence type="ECO:0000256" key="3">
    <source>
        <dbReference type="ARBA" id="ARBA00022448"/>
    </source>
</evidence>
<dbReference type="PANTHER" id="PTHR46494">
    <property type="entry name" value="CORA FAMILY METAL ION TRANSPORTER (EUROFUNG)"/>
    <property type="match status" value="1"/>
</dbReference>
<keyword evidence="6 8" id="KW-1133">Transmembrane helix</keyword>
<feature type="transmembrane region" description="Helical" evidence="8">
    <location>
        <begin position="265"/>
        <end position="284"/>
    </location>
</feature>
<reference evidence="9 10" key="1">
    <citation type="journal article" date="2009" name="Int. J. Syst. Evol. Microbiol.">
        <title>Transfer of Teichococcus ludipueritiae and Muricoccus roseus to the genus Roseomonas, as Roseomonas ludipueritiae comb. nov. and Roseomonas rosea comb. nov., respectively, and emended description of the genus Roseomonas.</title>
        <authorList>
            <person name="Sanchez-Porro C."/>
            <person name="Gallego V."/>
            <person name="Busse H.J."/>
            <person name="Kampfer P."/>
            <person name="Ventosa A."/>
        </authorList>
    </citation>
    <scope>NUCLEOTIDE SEQUENCE [LARGE SCALE GENOMIC DNA]</scope>
    <source>
        <strain evidence="9 10">DSM 14915</strain>
    </source>
</reference>
<dbReference type="PANTHER" id="PTHR46494:SF1">
    <property type="entry name" value="CORA FAMILY METAL ION TRANSPORTER (EUROFUNG)"/>
    <property type="match status" value="1"/>
</dbReference>
<keyword evidence="10" id="KW-1185">Reference proteome</keyword>
<dbReference type="CDD" id="cd12830">
    <property type="entry name" value="MtCorA-like"/>
    <property type="match status" value="1"/>
</dbReference>
<dbReference type="Gene3D" id="3.30.460.20">
    <property type="entry name" value="CorA soluble domain-like"/>
    <property type="match status" value="1"/>
</dbReference>
<dbReference type="EMBL" id="JACTUZ010000009">
    <property type="protein sequence ID" value="MBC9176235.1"/>
    <property type="molecule type" value="Genomic_DNA"/>
</dbReference>
<evidence type="ECO:0000313" key="10">
    <source>
        <dbReference type="Proteomes" id="UP000603940"/>
    </source>
</evidence>
<comment type="subcellular location">
    <subcellularLocation>
        <location evidence="1">Cell membrane</location>
        <topology evidence="1">Multi-pass membrane protein</topology>
    </subcellularLocation>
</comment>
<organism evidence="9 10">
    <name type="scientific">Pseudoroseomonas ludipueritiae</name>
    <dbReference type="NCBI Taxonomy" id="198093"/>
    <lineage>
        <taxon>Bacteria</taxon>
        <taxon>Pseudomonadati</taxon>
        <taxon>Pseudomonadota</taxon>
        <taxon>Alphaproteobacteria</taxon>
        <taxon>Acetobacterales</taxon>
        <taxon>Acetobacteraceae</taxon>
        <taxon>Pseudoroseomonas</taxon>
    </lineage>
</organism>
<keyword evidence="5 8" id="KW-0812">Transmembrane</keyword>
<evidence type="ECO:0000256" key="2">
    <source>
        <dbReference type="ARBA" id="ARBA00009765"/>
    </source>
</evidence>
<comment type="similarity">
    <text evidence="2">Belongs to the CorA metal ion transporter (MIT) (TC 1.A.35) family.</text>
</comment>
<feature type="transmembrane region" description="Helical" evidence="8">
    <location>
        <begin position="296"/>
        <end position="314"/>
    </location>
</feature>
<keyword evidence="7 8" id="KW-0472">Membrane</keyword>
<dbReference type="Pfam" id="PF01544">
    <property type="entry name" value="CorA"/>
    <property type="match status" value="1"/>
</dbReference>
<dbReference type="SUPFAM" id="SSF143865">
    <property type="entry name" value="CorA soluble domain-like"/>
    <property type="match status" value="1"/>
</dbReference>
<dbReference type="InterPro" id="IPR045861">
    <property type="entry name" value="CorA_cytoplasmic_dom"/>
</dbReference>
<dbReference type="SUPFAM" id="SSF144083">
    <property type="entry name" value="Magnesium transport protein CorA, transmembrane region"/>
    <property type="match status" value="1"/>
</dbReference>
<evidence type="ECO:0000256" key="6">
    <source>
        <dbReference type="ARBA" id="ARBA00022989"/>
    </source>
</evidence>
<comment type="caution">
    <text evidence="9">The sequence shown here is derived from an EMBL/GenBank/DDBJ whole genome shotgun (WGS) entry which is preliminary data.</text>
</comment>
<sequence length="322" mass="36843">MSVVAASIYRNGRAVPDSSQPPEAPWRLEKGEFVWIGLFEPEEEELLTLAERFGLHPLAVEDARVAHQMPKLEVYGEQLFVVARTARLENDEICYGETAIFVGHNFIITVRHGSARAHSELRKQLETAPERLKHGVDFVLHGVLDFIVDGYAPIIDAIEEEVLALESRSLDCPLEKDEIHRIFRHRQHLMRFSRMLGPMQEMSAKLEHLDLPCVDPEMRPYFRDVHDHVRRVEARVGGLREVLRSVFDVGMLIEQQQQSIVTRKLAAWAAILAVPTAIAGLYGMNFEHMPELTWTYGYPAVLLMILTLCGLLYVRFRKVGWL</sequence>
<evidence type="ECO:0000313" key="9">
    <source>
        <dbReference type="EMBL" id="MBC9176235.1"/>
    </source>
</evidence>
<evidence type="ECO:0000256" key="4">
    <source>
        <dbReference type="ARBA" id="ARBA00022475"/>
    </source>
</evidence>
<dbReference type="InterPro" id="IPR045863">
    <property type="entry name" value="CorA_TM1_TM2"/>
</dbReference>
<proteinExistence type="inferred from homology"/>
<dbReference type="Proteomes" id="UP000603940">
    <property type="component" value="Unassembled WGS sequence"/>
</dbReference>